<evidence type="ECO:0000313" key="1">
    <source>
        <dbReference type="EMBL" id="KEZ78412.1"/>
    </source>
</evidence>
<dbReference type="Proteomes" id="UP000028302">
    <property type="component" value="Unassembled WGS sequence"/>
</dbReference>
<proteinExistence type="predicted"/>
<sequence>MGGRAVGLPAGAIGFPAELKDTERGGLWAPGDNNDSWLTAHLFHLRNLRINQETGSHDPE</sequence>
<evidence type="ECO:0000313" key="2">
    <source>
        <dbReference type="Proteomes" id="UP000028302"/>
    </source>
</evidence>
<organism evidence="1 2">
    <name type="scientific">Salinisphaera hydrothermalis (strain C41B8)</name>
    <dbReference type="NCBI Taxonomy" id="1304275"/>
    <lineage>
        <taxon>Bacteria</taxon>
        <taxon>Pseudomonadati</taxon>
        <taxon>Pseudomonadota</taxon>
        <taxon>Gammaproteobacteria</taxon>
        <taxon>Salinisphaerales</taxon>
        <taxon>Salinisphaeraceae</taxon>
        <taxon>Salinisphaera</taxon>
    </lineage>
</organism>
<dbReference type="STRING" id="1304275.C41B8_04251"/>
<dbReference type="EMBL" id="APNK01000004">
    <property type="protein sequence ID" value="KEZ78412.1"/>
    <property type="molecule type" value="Genomic_DNA"/>
</dbReference>
<protein>
    <submittedName>
        <fullName evidence="1">Uncharacterized protein</fullName>
    </submittedName>
</protein>
<gene>
    <name evidence="1" type="ORF">C41B8_04251</name>
</gene>
<accession>A0A084INX8</accession>
<keyword evidence="2" id="KW-1185">Reference proteome</keyword>
<comment type="caution">
    <text evidence="1">The sequence shown here is derived from an EMBL/GenBank/DDBJ whole genome shotgun (WGS) entry which is preliminary data.</text>
</comment>
<dbReference type="AlphaFoldDB" id="A0A084INX8"/>
<name>A0A084INX8_SALHC</name>
<reference evidence="1 2" key="1">
    <citation type="submission" date="2013-03" db="EMBL/GenBank/DDBJ databases">
        <title>Salinisphaera hydrothermalis C41B8 Genome Sequencing.</title>
        <authorList>
            <person name="Li C."/>
            <person name="Lai Q."/>
            <person name="Shao Z."/>
        </authorList>
    </citation>
    <scope>NUCLEOTIDE SEQUENCE [LARGE SCALE GENOMIC DNA]</scope>
    <source>
        <strain evidence="1 2">C41B8</strain>
    </source>
</reference>